<organism evidence="4 5">
    <name type="scientific">Cnephaeus nilssonii</name>
    <name type="common">Northern bat</name>
    <name type="synonym">Eptesicus nilssonii</name>
    <dbReference type="NCBI Taxonomy" id="3371016"/>
    <lineage>
        <taxon>Eukaryota</taxon>
        <taxon>Metazoa</taxon>
        <taxon>Chordata</taxon>
        <taxon>Craniata</taxon>
        <taxon>Vertebrata</taxon>
        <taxon>Euteleostomi</taxon>
        <taxon>Mammalia</taxon>
        <taxon>Eutheria</taxon>
        <taxon>Laurasiatheria</taxon>
        <taxon>Chiroptera</taxon>
        <taxon>Yangochiroptera</taxon>
        <taxon>Vespertilionidae</taxon>
        <taxon>Cnephaeus</taxon>
    </lineage>
</organism>
<dbReference type="SUPFAM" id="SSF52166">
    <property type="entry name" value="Ribosomal protein L4"/>
    <property type="match status" value="1"/>
</dbReference>
<protein>
    <submittedName>
        <fullName evidence="4">Uncharacterized protein</fullName>
    </submittedName>
</protein>
<dbReference type="GO" id="GO:0005840">
    <property type="term" value="C:ribosome"/>
    <property type="evidence" value="ECO:0007669"/>
    <property type="project" value="UniProtKB-KW"/>
</dbReference>
<dbReference type="Gene3D" id="3.40.1370.10">
    <property type="match status" value="1"/>
</dbReference>
<gene>
    <name evidence="4" type="ORF">QTO34_018344</name>
</gene>
<keyword evidence="2" id="KW-0689">Ribosomal protein</keyword>
<evidence type="ECO:0000256" key="2">
    <source>
        <dbReference type="ARBA" id="ARBA00022980"/>
    </source>
</evidence>
<dbReference type="GO" id="GO:1990904">
    <property type="term" value="C:ribonucleoprotein complex"/>
    <property type="evidence" value="ECO:0007669"/>
    <property type="project" value="UniProtKB-KW"/>
</dbReference>
<dbReference type="Proteomes" id="UP001177744">
    <property type="component" value="Unassembled WGS sequence"/>
</dbReference>
<evidence type="ECO:0000313" key="4">
    <source>
        <dbReference type="EMBL" id="KAK1339787.1"/>
    </source>
</evidence>
<dbReference type="EMBL" id="JAULJE010000008">
    <property type="protein sequence ID" value="KAK1339787.1"/>
    <property type="molecule type" value="Genomic_DNA"/>
</dbReference>
<comment type="similarity">
    <text evidence="1">Belongs to the universal ribosomal protein uL4 family.</text>
</comment>
<dbReference type="InterPro" id="IPR023574">
    <property type="entry name" value="Ribosomal_uL4_dom_sf"/>
</dbReference>
<keyword evidence="5" id="KW-1185">Reference proteome</keyword>
<dbReference type="PANTHER" id="PTHR19431">
    <property type="entry name" value="60S RIBOSOMAL PROTEIN L4"/>
    <property type="match status" value="1"/>
</dbReference>
<evidence type="ECO:0000256" key="3">
    <source>
        <dbReference type="ARBA" id="ARBA00023274"/>
    </source>
</evidence>
<reference evidence="4" key="1">
    <citation type="submission" date="2023-06" db="EMBL/GenBank/DDBJ databases">
        <title>Reference genome for the Northern bat (Eptesicus nilssonii), a most northern bat species.</title>
        <authorList>
            <person name="Laine V.N."/>
            <person name="Pulliainen A.T."/>
            <person name="Lilley T.M."/>
        </authorList>
    </citation>
    <scope>NUCLEOTIDE SEQUENCE</scope>
    <source>
        <strain evidence="4">BLF_Eptnil</strain>
        <tissue evidence="4">Kidney</tissue>
    </source>
</reference>
<accession>A0AA40HYP3</accession>
<evidence type="ECO:0000313" key="5">
    <source>
        <dbReference type="Proteomes" id="UP001177744"/>
    </source>
</evidence>
<keyword evidence="3" id="KW-0687">Ribonucleoprotein</keyword>
<dbReference type="GO" id="GO:0006412">
    <property type="term" value="P:translation"/>
    <property type="evidence" value="ECO:0007669"/>
    <property type="project" value="InterPro"/>
</dbReference>
<name>A0AA40HYP3_CNENI</name>
<evidence type="ECO:0000256" key="1">
    <source>
        <dbReference type="ARBA" id="ARBA00010528"/>
    </source>
</evidence>
<dbReference type="AlphaFoldDB" id="A0AA40HYP3"/>
<dbReference type="Pfam" id="PF00573">
    <property type="entry name" value="Ribosomal_L4"/>
    <property type="match status" value="1"/>
</dbReference>
<comment type="caution">
    <text evidence="4">The sequence shown here is derived from an EMBL/GenBank/DDBJ whole genome shotgun (WGS) entry which is preliminary data.</text>
</comment>
<dbReference type="GO" id="GO:0003735">
    <property type="term" value="F:structural constituent of ribosome"/>
    <property type="evidence" value="ECO:0007669"/>
    <property type="project" value="InterPro"/>
</dbReference>
<dbReference type="InterPro" id="IPR045240">
    <property type="entry name" value="Ribosomal_uL4_euk/arch"/>
</dbReference>
<proteinExistence type="inferred from homology"/>
<sequence length="324" mass="35549">MTVTSAPPWSGAPTYLLHHPTVAYARHVPRIPPGGSQHSVEVPSNPTLLCVINHNIGFKQIPQKPLSPAVSAQSPTAVGFDLESPAASSPVDPLPHLRATLTPRAVDLVQCSLPLRFYSRLRGITWQKCHFANMVNFVHQPEEEKIDSPMLTVNWQVIKPASLGVLAELWLRFPEFKVVGFIVLARVLLRGCMFAQPKPGTVGNFRVNKTQERYATCSTLAISALPALLMSKDKVEDYKKTKEAVLLLKKVKAWNDIKSSMPGCRGSCIIYTEDNGIIKAFRNTSGITCLILAQAVVFCGRATLKGPQSRMWLASGSLRTTALE</sequence>
<dbReference type="InterPro" id="IPR002136">
    <property type="entry name" value="Ribosomal_uL4"/>
</dbReference>